<keyword evidence="18" id="KW-1185">Reference proteome</keyword>
<feature type="transmembrane region" description="Helical" evidence="14">
    <location>
        <begin position="211"/>
        <end position="237"/>
    </location>
</feature>
<dbReference type="GO" id="GO:0016020">
    <property type="term" value="C:membrane"/>
    <property type="evidence" value="ECO:0007669"/>
    <property type="project" value="UniProtKB-SubCell"/>
</dbReference>
<dbReference type="Proteomes" id="UP000799772">
    <property type="component" value="Unassembled WGS sequence"/>
</dbReference>
<evidence type="ECO:0000256" key="5">
    <source>
        <dbReference type="ARBA" id="ARBA00022692"/>
    </source>
</evidence>
<evidence type="ECO:0000313" key="18">
    <source>
        <dbReference type="Proteomes" id="UP000799772"/>
    </source>
</evidence>
<evidence type="ECO:0000256" key="6">
    <source>
        <dbReference type="ARBA" id="ARBA00022723"/>
    </source>
</evidence>
<organism evidence="17 18">
    <name type="scientific">Rhizodiscina lignyota</name>
    <dbReference type="NCBI Taxonomy" id="1504668"/>
    <lineage>
        <taxon>Eukaryota</taxon>
        <taxon>Fungi</taxon>
        <taxon>Dikarya</taxon>
        <taxon>Ascomycota</taxon>
        <taxon>Pezizomycotina</taxon>
        <taxon>Dothideomycetes</taxon>
        <taxon>Pleosporomycetidae</taxon>
        <taxon>Aulographales</taxon>
        <taxon>Rhizodiscinaceae</taxon>
        <taxon>Rhizodiscina</taxon>
    </lineage>
</organism>
<sequence length="626" mass="66723">MSTLWTLLSCLAVLATSQSVVPVNGTSSSVPRNQTEQVGLQINRADGLPTPATLVLIPLTDGASDKLPNDGRAGTLFPANVNNVANITFMSIAWISCDPTDYNGNLGAIDVLQRAVENQASAALLYSRTSSYCNYTAGSNINPNFNYIYSLRSRTDSIAINSMVTFNADSVPMRATINLVERLQANNTSGSGSNNGQQSNQQPGGPSPSTAVAMIILYSITGVITALFLIIIITGAIRAHRHPERYGPRAVLGRARQSRAKGLARAMLDSIPIVKFGDGEGDTPKPEDVEMAPSSSSNTNEHAANGEAREEDKHEAITETAERRGSDGGEIERTVSRESEGGIGADVAPPVNPSNSLDQPLGCSICTEDFERGEDVRVLPCNHKFHPACIDPWLLNVSGTCPLCRIDLRPPTSDANDTGNAETTSSDDGSAVPSLPQGQSAESIGSAQPASTPGTNLQPGDASSRRQSRRLSNLLFNPLNRQRMQDATPEERIQALRQYNARNQSGSTNGERESRRRRISARLSDAFSRGMKRTEESSAEASRSATPVPAGATAESVPSTGASTTETPLQPPILSPLSFEERHREEPQGPLPASSDTDQITAAPVIRVQSPEDDKAPAETDVSRKD</sequence>
<dbReference type="InterPro" id="IPR013083">
    <property type="entry name" value="Znf_RING/FYVE/PHD"/>
</dbReference>
<evidence type="ECO:0000256" key="13">
    <source>
        <dbReference type="SAM" id="MobiDB-lite"/>
    </source>
</evidence>
<keyword evidence="6" id="KW-0479">Metal-binding</keyword>
<keyword evidence="7 12" id="KW-0863">Zinc-finger</keyword>
<dbReference type="SUPFAM" id="SSF57850">
    <property type="entry name" value="RING/U-box"/>
    <property type="match status" value="1"/>
</dbReference>
<evidence type="ECO:0000256" key="14">
    <source>
        <dbReference type="SAM" id="Phobius"/>
    </source>
</evidence>
<feature type="compositionally biased region" description="Basic and acidic residues" evidence="13">
    <location>
        <begin position="610"/>
        <end position="626"/>
    </location>
</feature>
<keyword evidence="4" id="KW-0808">Transferase</keyword>
<dbReference type="Gene3D" id="3.30.40.10">
    <property type="entry name" value="Zinc/RING finger domain, C3HC4 (zinc finger)"/>
    <property type="match status" value="1"/>
</dbReference>
<feature type="compositionally biased region" description="Polar residues" evidence="13">
    <location>
        <begin position="556"/>
        <end position="568"/>
    </location>
</feature>
<evidence type="ECO:0000256" key="4">
    <source>
        <dbReference type="ARBA" id="ARBA00022679"/>
    </source>
</evidence>
<dbReference type="InterPro" id="IPR001841">
    <property type="entry name" value="Znf_RING"/>
</dbReference>
<dbReference type="GO" id="GO:0006511">
    <property type="term" value="P:ubiquitin-dependent protein catabolic process"/>
    <property type="evidence" value="ECO:0007669"/>
    <property type="project" value="TreeGrafter"/>
</dbReference>
<reference evidence="17" key="1">
    <citation type="journal article" date="2020" name="Stud. Mycol.">
        <title>101 Dothideomycetes genomes: a test case for predicting lifestyles and emergence of pathogens.</title>
        <authorList>
            <person name="Haridas S."/>
            <person name="Albert R."/>
            <person name="Binder M."/>
            <person name="Bloem J."/>
            <person name="Labutti K."/>
            <person name="Salamov A."/>
            <person name="Andreopoulos B."/>
            <person name="Baker S."/>
            <person name="Barry K."/>
            <person name="Bills G."/>
            <person name="Bluhm B."/>
            <person name="Cannon C."/>
            <person name="Castanera R."/>
            <person name="Culley D."/>
            <person name="Daum C."/>
            <person name="Ezra D."/>
            <person name="Gonzalez J."/>
            <person name="Henrissat B."/>
            <person name="Kuo A."/>
            <person name="Liang C."/>
            <person name="Lipzen A."/>
            <person name="Lutzoni F."/>
            <person name="Magnuson J."/>
            <person name="Mondo S."/>
            <person name="Nolan M."/>
            <person name="Ohm R."/>
            <person name="Pangilinan J."/>
            <person name="Park H.-J."/>
            <person name="Ramirez L."/>
            <person name="Alfaro M."/>
            <person name="Sun H."/>
            <person name="Tritt A."/>
            <person name="Yoshinaga Y."/>
            <person name="Zwiers L.-H."/>
            <person name="Turgeon B."/>
            <person name="Goodwin S."/>
            <person name="Spatafora J."/>
            <person name="Crous P."/>
            <person name="Grigoriev I."/>
        </authorList>
    </citation>
    <scope>NUCLEOTIDE SEQUENCE</scope>
    <source>
        <strain evidence="17">CBS 133067</strain>
    </source>
</reference>
<evidence type="ECO:0000256" key="8">
    <source>
        <dbReference type="ARBA" id="ARBA00022786"/>
    </source>
</evidence>
<dbReference type="EC" id="2.3.2.27" evidence="3"/>
<feature type="domain" description="RING-type" evidence="16">
    <location>
        <begin position="363"/>
        <end position="405"/>
    </location>
</feature>
<dbReference type="GO" id="GO:0061630">
    <property type="term" value="F:ubiquitin protein ligase activity"/>
    <property type="evidence" value="ECO:0007669"/>
    <property type="project" value="UniProtKB-EC"/>
</dbReference>
<feature type="region of interest" description="Disordered" evidence="13">
    <location>
        <begin position="186"/>
        <end position="207"/>
    </location>
</feature>
<proteinExistence type="predicted"/>
<evidence type="ECO:0000256" key="15">
    <source>
        <dbReference type="SAM" id="SignalP"/>
    </source>
</evidence>
<evidence type="ECO:0000256" key="12">
    <source>
        <dbReference type="PROSITE-ProRule" id="PRU00175"/>
    </source>
</evidence>
<feature type="region of interest" description="Disordered" evidence="13">
    <location>
        <begin position="497"/>
        <end position="626"/>
    </location>
</feature>
<feature type="chain" id="PRO_5040283944" description="RING-type E3 ubiquitin transferase" evidence="15">
    <location>
        <begin position="18"/>
        <end position="626"/>
    </location>
</feature>
<keyword evidence="5 14" id="KW-0812">Transmembrane</keyword>
<dbReference type="CDD" id="cd16454">
    <property type="entry name" value="RING-H2_PA-TM-RING"/>
    <property type="match status" value="1"/>
</dbReference>
<feature type="region of interest" description="Disordered" evidence="13">
    <location>
        <begin position="275"/>
        <end position="358"/>
    </location>
</feature>
<evidence type="ECO:0000256" key="7">
    <source>
        <dbReference type="ARBA" id="ARBA00022771"/>
    </source>
</evidence>
<dbReference type="EMBL" id="ML978127">
    <property type="protein sequence ID" value="KAF2098075.1"/>
    <property type="molecule type" value="Genomic_DNA"/>
</dbReference>
<feature type="region of interest" description="Disordered" evidence="13">
    <location>
        <begin position="410"/>
        <end position="467"/>
    </location>
</feature>
<dbReference type="AlphaFoldDB" id="A0A9P4IAM6"/>
<evidence type="ECO:0000256" key="9">
    <source>
        <dbReference type="ARBA" id="ARBA00022833"/>
    </source>
</evidence>
<feature type="compositionally biased region" description="Polar residues" evidence="13">
    <location>
        <begin position="293"/>
        <end position="302"/>
    </location>
</feature>
<feature type="signal peptide" evidence="15">
    <location>
        <begin position="1"/>
        <end position="17"/>
    </location>
</feature>
<dbReference type="PANTHER" id="PTHR45977">
    <property type="entry name" value="TARGET OF ERK KINASE MPK-1"/>
    <property type="match status" value="1"/>
</dbReference>
<evidence type="ECO:0000256" key="2">
    <source>
        <dbReference type="ARBA" id="ARBA00004141"/>
    </source>
</evidence>
<keyword evidence="8" id="KW-0833">Ubl conjugation pathway</keyword>
<comment type="caution">
    <text evidence="17">The sequence shown here is derived from an EMBL/GenBank/DDBJ whole genome shotgun (WGS) entry which is preliminary data.</text>
</comment>
<dbReference type="Pfam" id="PF13639">
    <property type="entry name" value="zf-RING_2"/>
    <property type="match status" value="1"/>
</dbReference>
<accession>A0A9P4IAM6</accession>
<evidence type="ECO:0000256" key="3">
    <source>
        <dbReference type="ARBA" id="ARBA00012483"/>
    </source>
</evidence>
<evidence type="ECO:0000256" key="10">
    <source>
        <dbReference type="ARBA" id="ARBA00022989"/>
    </source>
</evidence>
<comment type="subcellular location">
    <subcellularLocation>
        <location evidence="2">Membrane</location>
        <topology evidence="2">Multi-pass membrane protein</topology>
    </subcellularLocation>
</comment>
<keyword evidence="11 14" id="KW-0472">Membrane</keyword>
<evidence type="ECO:0000259" key="16">
    <source>
        <dbReference type="PROSITE" id="PS50089"/>
    </source>
</evidence>
<name>A0A9P4IAM6_9PEZI</name>
<evidence type="ECO:0000313" key="17">
    <source>
        <dbReference type="EMBL" id="KAF2098075.1"/>
    </source>
</evidence>
<protein>
    <recommendedName>
        <fullName evidence="3">RING-type E3 ubiquitin transferase</fullName>
        <ecNumber evidence="3">2.3.2.27</ecNumber>
    </recommendedName>
</protein>
<dbReference type="PANTHER" id="PTHR45977:SF4">
    <property type="entry name" value="RING-TYPE DOMAIN-CONTAINING PROTEIN"/>
    <property type="match status" value="1"/>
</dbReference>
<gene>
    <name evidence="17" type="ORF">NA57DRAFT_57241</name>
</gene>
<evidence type="ECO:0000256" key="11">
    <source>
        <dbReference type="ARBA" id="ARBA00023136"/>
    </source>
</evidence>
<feature type="compositionally biased region" description="Basic and acidic residues" evidence="13">
    <location>
        <begin position="307"/>
        <end position="340"/>
    </location>
</feature>
<dbReference type="OrthoDB" id="8062037at2759"/>
<dbReference type="PROSITE" id="PS50089">
    <property type="entry name" value="ZF_RING_2"/>
    <property type="match status" value="1"/>
</dbReference>
<comment type="catalytic activity">
    <reaction evidence="1">
        <text>S-ubiquitinyl-[E2 ubiquitin-conjugating enzyme]-L-cysteine + [acceptor protein]-L-lysine = [E2 ubiquitin-conjugating enzyme]-L-cysteine + N(6)-ubiquitinyl-[acceptor protein]-L-lysine.</text>
        <dbReference type="EC" id="2.3.2.27"/>
    </reaction>
</comment>
<dbReference type="SMART" id="SM00184">
    <property type="entry name" value="RING"/>
    <property type="match status" value="1"/>
</dbReference>
<evidence type="ECO:0000256" key="1">
    <source>
        <dbReference type="ARBA" id="ARBA00000900"/>
    </source>
</evidence>
<dbReference type="GO" id="GO:0016567">
    <property type="term" value="P:protein ubiquitination"/>
    <property type="evidence" value="ECO:0007669"/>
    <property type="project" value="TreeGrafter"/>
</dbReference>
<keyword evidence="10 14" id="KW-1133">Transmembrane helix</keyword>
<dbReference type="GO" id="GO:0008270">
    <property type="term" value="F:zinc ion binding"/>
    <property type="evidence" value="ECO:0007669"/>
    <property type="project" value="UniProtKB-KW"/>
</dbReference>
<keyword evidence="9" id="KW-0862">Zinc</keyword>
<feature type="compositionally biased region" description="Polar residues" evidence="13">
    <location>
        <begin position="413"/>
        <end position="428"/>
    </location>
</feature>
<keyword evidence="15" id="KW-0732">Signal</keyword>
<feature type="compositionally biased region" description="Polar residues" evidence="13">
    <location>
        <begin position="436"/>
        <end position="458"/>
    </location>
</feature>